<keyword evidence="2 5" id="KW-0479">Metal-binding</keyword>
<feature type="region of interest" description="Disordered" evidence="6">
    <location>
        <begin position="80"/>
        <end position="118"/>
    </location>
</feature>
<dbReference type="SUPFAM" id="SSF46626">
    <property type="entry name" value="Cytochrome c"/>
    <property type="match status" value="1"/>
</dbReference>
<dbReference type="InterPro" id="IPR002048">
    <property type="entry name" value="EF_hand_dom"/>
</dbReference>
<keyword evidence="1 5" id="KW-0349">Heme</keyword>
<organism evidence="10 11">
    <name type="scientific">Planctopirus ephydatiae</name>
    <dbReference type="NCBI Taxonomy" id="2528019"/>
    <lineage>
        <taxon>Bacteria</taxon>
        <taxon>Pseudomonadati</taxon>
        <taxon>Planctomycetota</taxon>
        <taxon>Planctomycetia</taxon>
        <taxon>Planctomycetales</taxon>
        <taxon>Planctomycetaceae</taxon>
        <taxon>Planctopirus</taxon>
    </lineage>
</organism>
<dbReference type="SUPFAM" id="SSF47473">
    <property type="entry name" value="EF-hand"/>
    <property type="match status" value="1"/>
</dbReference>
<dbReference type="KEGG" id="peh:Spb1_38020"/>
<dbReference type="PROSITE" id="PS51352">
    <property type="entry name" value="THIOREDOXIN_2"/>
    <property type="match status" value="1"/>
</dbReference>
<evidence type="ECO:0000256" key="5">
    <source>
        <dbReference type="PROSITE-ProRule" id="PRU00433"/>
    </source>
</evidence>
<feature type="domain" description="Thioredoxin" evidence="9">
    <location>
        <begin position="118"/>
        <end position="238"/>
    </location>
</feature>
<dbReference type="Pfam" id="PF08534">
    <property type="entry name" value="Redoxin"/>
    <property type="match status" value="1"/>
</dbReference>
<keyword evidence="3 5" id="KW-0408">Iron</keyword>
<evidence type="ECO:0000256" key="3">
    <source>
        <dbReference type="ARBA" id="ARBA00023004"/>
    </source>
</evidence>
<dbReference type="InterPro" id="IPR011992">
    <property type="entry name" value="EF-hand-dom_pair"/>
</dbReference>
<dbReference type="PROSITE" id="PS50222">
    <property type="entry name" value="EF_HAND_2"/>
    <property type="match status" value="2"/>
</dbReference>
<evidence type="ECO:0000259" key="7">
    <source>
        <dbReference type="PROSITE" id="PS50222"/>
    </source>
</evidence>
<proteinExistence type="predicted"/>
<dbReference type="Proteomes" id="UP000315349">
    <property type="component" value="Chromosome"/>
</dbReference>
<name>A0A518GTD9_9PLAN</name>
<dbReference type="InterPro" id="IPR036249">
    <property type="entry name" value="Thioredoxin-like_sf"/>
</dbReference>
<accession>A0A518GTD9</accession>
<protein>
    <recommendedName>
        <fullName evidence="12">Redoxin</fullName>
    </recommendedName>
</protein>
<dbReference type="GO" id="GO:0005507">
    <property type="term" value="F:copper ion binding"/>
    <property type="evidence" value="ECO:0007669"/>
    <property type="project" value="InterPro"/>
</dbReference>
<dbReference type="OrthoDB" id="9788721at2"/>
<dbReference type="AlphaFoldDB" id="A0A518GTD9"/>
<dbReference type="PROSITE" id="PS51007">
    <property type="entry name" value="CYTC"/>
    <property type="match status" value="1"/>
</dbReference>
<feature type="domain" description="EF-hand" evidence="7">
    <location>
        <begin position="49"/>
        <end position="84"/>
    </location>
</feature>
<dbReference type="InterPro" id="IPR014784">
    <property type="entry name" value="Cu2_ascorb_mOase-like_C"/>
</dbReference>
<evidence type="ECO:0008006" key="12">
    <source>
        <dbReference type="Google" id="ProtNLM"/>
    </source>
</evidence>
<dbReference type="InterPro" id="IPR024548">
    <property type="entry name" value="Cu2_monoox_C"/>
</dbReference>
<evidence type="ECO:0000256" key="1">
    <source>
        <dbReference type="ARBA" id="ARBA00022617"/>
    </source>
</evidence>
<dbReference type="InterPro" id="IPR013766">
    <property type="entry name" value="Thioredoxin_domain"/>
</dbReference>
<keyword evidence="11" id="KW-1185">Reference proteome</keyword>
<dbReference type="InterPro" id="IPR036939">
    <property type="entry name" value="Cu2_ascorb_mOase_N_sf"/>
</dbReference>
<dbReference type="EMBL" id="CP036299">
    <property type="protein sequence ID" value="QDV31856.1"/>
    <property type="molecule type" value="Genomic_DNA"/>
</dbReference>
<dbReference type="InterPro" id="IPR009056">
    <property type="entry name" value="Cyt_c-like_dom"/>
</dbReference>
<feature type="compositionally biased region" description="Low complexity" evidence="6">
    <location>
        <begin position="89"/>
        <end position="105"/>
    </location>
</feature>
<dbReference type="Gene3D" id="2.60.120.230">
    <property type="match status" value="1"/>
</dbReference>
<dbReference type="InterPro" id="IPR036909">
    <property type="entry name" value="Cyt_c-like_dom_sf"/>
</dbReference>
<dbReference type="SUPFAM" id="SSF52833">
    <property type="entry name" value="Thioredoxin-like"/>
    <property type="match status" value="1"/>
</dbReference>
<dbReference type="GO" id="GO:0016715">
    <property type="term" value="F:oxidoreductase activity, acting on paired donors, with incorporation or reduction of molecular oxygen, reduced ascorbate as one donor, and incorporation of one atom of oxygen"/>
    <property type="evidence" value="ECO:0007669"/>
    <property type="project" value="InterPro"/>
</dbReference>
<gene>
    <name evidence="10" type="ORF">Spb1_38020</name>
</gene>
<evidence type="ECO:0000259" key="9">
    <source>
        <dbReference type="PROSITE" id="PS51352"/>
    </source>
</evidence>
<dbReference type="GO" id="GO:0005509">
    <property type="term" value="F:calcium ion binding"/>
    <property type="evidence" value="ECO:0007669"/>
    <property type="project" value="InterPro"/>
</dbReference>
<sequence length="754" mass="82929">MKRRRFAIIIALFAVAVCVIPLARRVWAQGAVEKRFDQLDKNSDGNITPDELPAAEFFKRLDLDGNGEITKPEAAKALARGGKNDLLKPKPATSAPTGPTPAEAPVRQGPQPVRPGDHGIGRFVPEVSFVDLPGMSHKLSEFAKARVTVFAMTSTSCPLSKKYLPTLVELVKSSGQDVTWVLVNPLATDKLADMQTATGQFGDRAIYVHDKDGQLAATLGALTTTDVIVLDAARTVVYHGAIDDQYGFGYSIDSPRYRYLADALAAITAGRQPLVSATEAPGCTLEQPSKGPQTSGVTYHNRISRIMQRHCVECHREGGVGPFALDTYDDLVAHAGMVKQVVERGIMPPWFAVEPKPDAKSQAVHTPWANDRSLADSEKKDLLDWIAGGKPAGDRRDAPQPLKFDEGWLIGKPDAVFQFAKPVPIKATGVMPYQNIIVETNLTEDKWVQAIEVQPGDRGVVHHVLVFVQGGDAEGEEPVDDAAAERGGFWGIYVPGNSTLVYPQGFAKRIPEGAKLKFQMHYTPNGTATSDQTRIGLIWAKEPPQHEIRVAGIVNARISIPPGAENHREEAVLRLPMDAQITGFLPHMHLRGKACKYEVTKSDGQIRTLLDIPRYDFNWQLLYRYFEPLSLHAGDTIRFTVWYDNSDKNPANPDPTKTVRWGAQTFDEMHLGYVEYYIPGAKPGDSLSLYGRRGVAGGGRPGFDLEAIFKRLDRNSDGKLKGDEIPEAQRENLMRLDVDKDGAITLEEAKRLRN</sequence>
<dbReference type="RefSeq" id="WP_145303381.1">
    <property type="nucleotide sequence ID" value="NZ_CP036299.1"/>
</dbReference>
<evidence type="ECO:0000313" key="11">
    <source>
        <dbReference type="Proteomes" id="UP000315349"/>
    </source>
</evidence>
<dbReference type="SUPFAM" id="SSF49742">
    <property type="entry name" value="PHM/PNGase F"/>
    <property type="match status" value="2"/>
</dbReference>
<dbReference type="Gene3D" id="3.40.30.10">
    <property type="entry name" value="Glutaredoxin"/>
    <property type="match status" value="1"/>
</dbReference>
<dbReference type="PANTHER" id="PTHR43640:SF1">
    <property type="entry name" value="THIOREDOXIN-DEPENDENT PEROXIREDOXIN"/>
    <property type="match status" value="1"/>
</dbReference>
<evidence type="ECO:0000313" key="10">
    <source>
        <dbReference type="EMBL" id="QDV31856.1"/>
    </source>
</evidence>
<dbReference type="Gene3D" id="1.10.238.10">
    <property type="entry name" value="EF-hand"/>
    <property type="match status" value="2"/>
</dbReference>
<dbReference type="Pfam" id="PF03712">
    <property type="entry name" value="Cu2_monoox_C"/>
    <property type="match status" value="1"/>
</dbReference>
<dbReference type="InterPro" id="IPR047262">
    <property type="entry name" value="PRX-like1"/>
</dbReference>
<dbReference type="Pfam" id="PF13202">
    <property type="entry name" value="EF-hand_5"/>
    <property type="match status" value="3"/>
</dbReference>
<reference evidence="10 11" key="1">
    <citation type="submission" date="2019-02" db="EMBL/GenBank/DDBJ databases">
        <title>Deep-cultivation of Planctomycetes and their phenomic and genomic characterization uncovers novel biology.</title>
        <authorList>
            <person name="Wiegand S."/>
            <person name="Jogler M."/>
            <person name="Boedeker C."/>
            <person name="Pinto D."/>
            <person name="Vollmers J."/>
            <person name="Rivas-Marin E."/>
            <person name="Kohn T."/>
            <person name="Peeters S.H."/>
            <person name="Heuer A."/>
            <person name="Rast P."/>
            <person name="Oberbeckmann S."/>
            <person name="Bunk B."/>
            <person name="Jeske O."/>
            <person name="Meyerdierks A."/>
            <person name="Storesund J.E."/>
            <person name="Kallscheuer N."/>
            <person name="Luecker S."/>
            <person name="Lage O.M."/>
            <person name="Pohl T."/>
            <person name="Merkel B.J."/>
            <person name="Hornburger P."/>
            <person name="Mueller R.-W."/>
            <person name="Bruemmer F."/>
            <person name="Labrenz M."/>
            <person name="Spormann A.M."/>
            <person name="Op den Camp H."/>
            <person name="Overmann J."/>
            <person name="Amann R."/>
            <person name="Jetten M.S.M."/>
            <person name="Mascher T."/>
            <person name="Medema M.H."/>
            <person name="Devos D.P."/>
            <person name="Kaster A.-K."/>
            <person name="Ovreas L."/>
            <person name="Rohde M."/>
            <person name="Galperin M.Y."/>
            <person name="Jogler C."/>
        </authorList>
    </citation>
    <scope>NUCLEOTIDE SEQUENCE [LARGE SCALE GENOMIC DNA]</scope>
    <source>
        <strain evidence="10 11">Spb1</strain>
    </source>
</reference>
<dbReference type="GO" id="GO:0020037">
    <property type="term" value="F:heme binding"/>
    <property type="evidence" value="ECO:0007669"/>
    <property type="project" value="InterPro"/>
</dbReference>
<dbReference type="Gene3D" id="2.60.120.310">
    <property type="entry name" value="Copper type II, ascorbate-dependent monooxygenase, N-terminal domain"/>
    <property type="match status" value="1"/>
</dbReference>
<keyword evidence="4" id="KW-1015">Disulfide bond</keyword>
<feature type="domain" description="EF-hand" evidence="7">
    <location>
        <begin position="700"/>
        <end position="735"/>
    </location>
</feature>
<dbReference type="GO" id="GO:0009055">
    <property type="term" value="F:electron transfer activity"/>
    <property type="evidence" value="ECO:0007669"/>
    <property type="project" value="InterPro"/>
</dbReference>
<evidence type="ECO:0000256" key="2">
    <source>
        <dbReference type="ARBA" id="ARBA00022723"/>
    </source>
</evidence>
<feature type="domain" description="Cytochrome c" evidence="8">
    <location>
        <begin position="286"/>
        <end position="390"/>
    </location>
</feature>
<dbReference type="InterPro" id="IPR008977">
    <property type="entry name" value="PHM/PNGase_F_dom_sf"/>
</dbReference>
<dbReference type="PANTHER" id="PTHR43640">
    <property type="entry name" value="OS07G0260300 PROTEIN"/>
    <property type="match status" value="1"/>
</dbReference>
<evidence type="ECO:0000259" key="8">
    <source>
        <dbReference type="PROSITE" id="PS51007"/>
    </source>
</evidence>
<dbReference type="CDD" id="cd00051">
    <property type="entry name" value="EFh"/>
    <property type="match status" value="1"/>
</dbReference>
<dbReference type="InterPro" id="IPR013740">
    <property type="entry name" value="Redoxin"/>
</dbReference>
<evidence type="ECO:0000256" key="4">
    <source>
        <dbReference type="ARBA" id="ARBA00023157"/>
    </source>
</evidence>
<evidence type="ECO:0000256" key="6">
    <source>
        <dbReference type="SAM" id="MobiDB-lite"/>
    </source>
</evidence>